<dbReference type="Pfam" id="PF11153">
    <property type="entry name" value="DUF2931"/>
    <property type="match status" value="1"/>
</dbReference>
<comment type="caution">
    <text evidence="1">The sequence shown here is derived from an EMBL/GenBank/DDBJ whole genome shotgun (WGS) entry which is preliminary data.</text>
</comment>
<evidence type="ECO:0000313" key="2">
    <source>
        <dbReference type="Proteomes" id="UP001606099"/>
    </source>
</evidence>
<sequence>MPTTTTRRRWLAILGITTLGTTPALQAAGLLDKLFKSKDPAMSIETDEFIWNISACKYSLDIELRGNSRVSTLMYGNRMMDASGKDVARFYTGFGAPWGGGSTPMGGDIGRARLPKTLELSYYDYIEGVLYQLQAPLPIERIHARFSEQTVSHTKPYGQVVQKYDNIRIGVGPQGHIMVWLASVSGNQVELATYQATPVKGFDPAEYNRKLPGGSFYLTEDRFEELFDPVNRLSKPTQERIRGGWRADPRYYFETLRLKYPWRFKLTGAVSQLVELAGRYANFEGQAIGAWEMAGYRTSAEMRAVPRSAEFWYLDKEGQRRYLGLRFYQKDRALSEPDLTLVREAFATMFGPRTLADNEAMAMEPDMATVEVNVGEDFKTVTAALVKGERRLPLAMGRIETFPVQPGAYWEGTETPAPEMLKLFREGPPPKGGR</sequence>
<reference evidence="1 2" key="1">
    <citation type="submission" date="2024-08" db="EMBL/GenBank/DDBJ databases">
        <authorList>
            <person name="Lu H."/>
        </authorList>
    </citation>
    <scope>NUCLEOTIDE SEQUENCE [LARGE SCALE GENOMIC DNA]</scope>
    <source>
        <strain evidence="1 2">BYS180W</strain>
    </source>
</reference>
<accession>A0ABW7FZW6</accession>
<organism evidence="1 2">
    <name type="scientific">Roseateles rivi</name>
    <dbReference type="NCBI Taxonomy" id="3299028"/>
    <lineage>
        <taxon>Bacteria</taxon>
        <taxon>Pseudomonadati</taxon>
        <taxon>Pseudomonadota</taxon>
        <taxon>Betaproteobacteria</taxon>
        <taxon>Burkholderiales</taxon>
        <taxon>Sphaerotilaceae</taxon>
        <taxon>Roseateles</taxon>
    </lineage>
</organism>
<gene>
    <name evidence="1" type="ORF">ACG0Z6_16525</name>
</gene>
<evidence type="ECO:0000313" key="1">
    <source>
        <dbReference type="EMBL" id="MFG6449823.1"/>
    </source>
</evidence>
<dbReference type="Proteomes" id="UP001606099">
    <property type="component" value="Unassembled WGS sequence"/>
</dbReference>
<name>A0ABW7FZW6_9BURK</name>
<dbReference type="InterPro" id="IPR021326">
    <property type="entry name" value="DUF2931"/>
</dbReference>
<protein>
    <submittedName>
        <fullName evidence="1">DUF2931 family protein</fullName>
    </submittedName>
</protein>
<proteinExistence type="predicted"/>
<keyword evidence="2" id="KW-1185">Reference proteome</keyword>
<dbReference type="EMBL" id="JBIGHZ010000010">
    <property type="protein sequence ID" value="MFG6449823.1"/>
    <property type="molecule type" value="Genomic_DNA"/>
</dbReference>
<dbReference type="RefSeq" id="WP_394463426.1">
    <property type="nucleotide sequence ID" value="NZ_JBIGHZ010000010.1"/>
</dbReference>